<gene>
    <name evidence="4" type="ORF">DIATSA_LOCUS4021</name>
</gene>
<reference evidence="4" key="2">
    <citation type="submission" date="2022-10" db="EMBL/GenBank/DDBJ databases">
        <authorList>
            <consortium name="ENA_rothamsted_submissions"/>
            <consortium name="culmorum"/>
            <person name="King R."/>
        </authorList>
    </citation>
    <scope>NUCLEOTIDE SEQUENCE</scope>
</reference>
<dbReference type="PANTHER" id="PTHR19872">
    <property type="entry name" value="UBIQUITIN LIGASE SPECIFICITY FACTOR/HREP PROTEIN"/>
    <property type="match status" value="1"/>
</dbReference>
<feature type="region of interest" description="Disordered" evidence="3">
    <location>
        <begin position="170"/>
        <end position="192"/>
    </location>
</feature>
<keyword evidence="2" id="KW-0677">Repeat</keyword>
<proteinExistence type="predicted"/>
<evidence type="ECO:0000313" key="5">
    <source>
        <dbReference type="Proteomes" id="UP001153714"/>
    </source>
</evidence>
<dbReference type="AlphaFoldDB" id="A0A9N9QYN1"/>
<evidence type="ECO:0000256" key="3">
    <source>
        <dbReference type="SAM" id="MobiDB-lite"/>
    </source>
</evidence>
<keyword evidence="5" id="KW-1185">Reference proteome</keyword>
<dbReference type="PANTHER" id="PTHR19872:SF7">
    <property type="entry name" value="F-BOX AND WD REPEAT DOMAIN CONTAINING PROTEIN 10B-RELATED"/>
    <property type="match status" value="1"/>
</dbReference>
<dbReference type="InterPro" id="IPR051075">
    <property type="entry name" value="SCF_subunit_WD-repeat"/>
</dbReference>
<keyword evidence="1" id="KW-0853">WD repeat</keyword>
<evidence type="ECO:0000256" key="2">
    <source>
        <dbReference type="ARBA" id="ARBA00022737"/>
    </source>
</evidence>
<protein>
    <recommendedName>
        <fullName evidence="6">F-box domain-containing protein</fullName>
    </recommendedName>
</protein>
<organism evidence="4 5">
    <name type="scientific">Diatraea saccharalis</name>
    <name type="common">sugarcane borer</name>
    <dbReference type="NCBI Taxonomy" id="40085"/>
    <lineage>
        <taxon>Eukaryota</taxon>
        <taxon>Metazoa</taxon>
        <taxon>Ecdysozoa</taxon>
        <taxon>Arthropoda</taxon>
        <taxon>Hexapoda</taxon>
        <taxon>Insecta</taxon>
        <taxon>Pterygota</taxon>
        <taxon>Neoptera</taxon>
        <taxon>Endopterygota</taxon>
        <taxon>Lepidoptera</taxon>
        <taxon>Glossata</taxon>
        <taxon>Ditrysia</taxon>
        <taxon>Pyraloidea</taxon>
        <taxon>Crambidae</taxon>
        <taxon>Crambinae</taxon>
        <taxon>Diatraea</taxon>
    </lineage>
</organism>
<reference evidence="4" key="1">
    <citation type="submission" date="2021-12" db="EMBL/GenBank/DDBJ databases">
        <authorList>
            <person name="King R."/>
        </authorList>
    </citation>
    <scope>NUCLEOTIDE SEQUENCE</scope>
</reference>
<evidence type="ECO:0000256" key="1">
    <source>
        <dbReference type="ARBA" id="ARBA00022574"/>
    </source>
</evidence>
<dbReference type="SUPFAM" id="SSF81383">
    <property type="entry name" value="F-box domain"/>
    <property type="match status" value="1"/>
</dbReference>
<dbReference type="InterPro" id="IPR036047">
    <property type="entry name" value="F-box-like_dom_sf"/>
</dbReference>
<dbReference type="OrthoDB" id="6751058at2759"/>
<accession>A0A9N9QYN1</accession>
<evidence type="ECO:0008006" key="6">
    <source>
        <dbReference type="Google" id="ProtNLM"/>
    </source>
</evidence>
<dbReference type="Proteomes" id="UP001153714">
    <property type="component" value="Chromosome 15"/>
</dbReference>
<evidence type="ECO:0000313" key="4">
    <source>
        <dbReference type="EMBL" id="CAG9786036.1"/>
    </source>
</evidence>
<sequence length="492" mass="55942">MNVFLINHKENDEESAAAEKLKFNRHLLSTVHWFARISCANKKRYLMALLNNMQSAWALSLLLKSIWNCRPKDAVLSASDPNVWSSYDQTPLDHNRTAQPAATLALVMKSDRVWFLSLEPESQAIVLSELLAVSGGPVMWEVLTQAEKIYDRYRVNQMLDLEECIVVNDTHVDKTPPPPVADKSKKDISSQQQKTVIDKTIPTPGHAQKELEANLAIWNSTIKALRDSVKLEEFEMKFKDGTKRKVWKVNRPKPEIIETVDFVQLLPAAIGKCILSYLPRANLAEYAKVNKYWAYLVDDFKAELLARAKIDSDLNKLQELMLRHDTSMEVLIQPDFKSNILSSQGVTSAAPSARARQFVPSMRPSERSAGAVSFRHMLIDKLAKTSVVQKPFRNLAELTQRLETRGAADENLAAWCNNLVKQIRTSKKMGKASLSLYFSYTIVKNKYENADSYLDFLYSLYPFICDKENISILPIAATPPWQAGFVRVKWLY</sequence>
<dbReference type="EMBL" id="OU893346">
    <property type="protein sequence ID" value="CAG9786036.1"/>
    <property type="molecule type" value="Genomic_DNA"/>
</dbReference>
<dbReference type="Gene3D" id="1.20.1280.50">
    <property type="match status" value="1"/>
</dbReference>
<name>A0A9N9QYN1_9NEOP</name>